<evidence type="ECO:0000313" key="3">
    <source>
        <dbReference type="Proteomes" id="UP000240509"/>
    </source>
</evidence>
<organism evidence="2 3">
    <name type="scientific">Alkalicoccus saliphilus</name>
    <dbReference type="NCBI Taxonomy" id="200989"/>
    <lineage>
        <taxon>Bacteria</taxon>
        <taxon>Bacillati</taxon>
        <taxon>Bacillota</taxon>
        <taxon>Bacilli</taxon>
        <taxon>Bacillales</taxon>
        <taxon>Bacillaceae</taxon>
        <taxon>Alkalicoccus</taxon>
    </lineage>
</organism>
<dbReference type="Proteomes" id="UP000240509">
    <property type="component" value="Unassembled WGS sequence"/>
</dbReference>
<evidence type="ECO:0000313" key="2">
    <source>
        <dbReference type="EMBL" id="PTL38885.1"/>
    </source>
</evidence>
<feature type="region of interest" description="Disordered" evidence="1">
    <location>
        <begin position="78"/>
        <end position="113"/>
    </location>
</feature>
<gene>
    <name evidence="2" type="ORF">C6Y45_08830</name>
</gene>
<dbReference type="AlphaFoldDB" id="A0A2T4U690"/>
<comment type="caution">
    <text evidence="2">The sequence shown here is derived from an EMBL/GenBank/DDBJ whole genome shotgun (WGS) entry which is preliminary data.</text>
</comment>
<dbReference type="EMBL" id="PZJJ01000012">
    <property type="protein sequence ID" value="PTL38885.1"/>
    <property type="molecule type" value="Genomic_DNA"/>
</dbReference>
<protein>
    <submittedName>
        <fullName evidence="2">Uncharacterized protein</fullName>
    </submittedName>
</protein>
<accession>A0A2T4U690</accession>
<keyword evidence="3" id="KW-1185">Reference proteome</keyword>
<name>A0A2T4U690_9BACI</name>
<reference evidence="2 3" key="1">
    <citation type="submission" date="2018-03" db="EMBL/GenBank/DDBJ databases">
        <title>Alkalicoccus saliphilus sp. nov., isolated from a mineral pool.</title>
        <authorList>
            <person name="Zhao B."/>
        </authorList>
    </citation>
    <scope>NUCLEOTIDE SEQUENCE [LARGE SCALE GENOMIC DNA]</scope>
    <source>
        <strain evidence="2 3">6AG</strain>
    </source>
</reference>
<evidence type="ECO:0000256" key="1">
    <source>
        <dbReference type="SAM" id="MobiDB-lite"/>
    </source>
</evidence>
<sequence>MDIHYPAFASRDAFREGRAQLISSSQCSEEMDLRLVLYRPGVVPAAAAGKLKKVFCDEKSLFIKLFSPIKRWFSFRHGGGAAQSDHGAGQTAEDQPHGRLGKRRSLYNDWNKY</sequence>
<proteinExistence type="predicted"/>